<organism evidence="2 3">
    <name type="scientific">Trichogramma brassicae</name>
    <dbReference type="NCBI Taxonomy" id="86971"/>
    <lineage>
        <taxon>Eukaryota</taxon>
        <taxon>Metazoa</taxon>
        <taxon>Ecdysozoa</taxon>
        <taxon>Arthropoda</taxon>
        <taxon>Hexapoda</taxon>
        <taxon>Insecta</taxon>
        <taxon>Pterygota</taxon>
        <taxon>Neoptera</taxon>
        <taxon>Endopterygota</taxon>
        <taxon>Hymenoptera</taxon>
        <taxon>Apocrita</taxon>
        <taxon>Proctotrupomorpha</taxon>
        <taxon>Chalcidoidea</taxon>
        <taxon>Trichogrammatidae</taxon>
        <taxon>Trichogramma</taxon>
    </lineage>
</organism>
<evidence type="ECO:0000313" key="3">
    <source>
        <dbReference type="Proteomes" id="UP000479190"/>
    </source>
</evidence>
<dbReference type="Proteomes" id="UP000479190">
    <property type="component" value="Unassembled WGS sequence"/>
</dbReference>
<dbReference type="PANTHER" id="PTHR47331">
    <property type="entry name" value="PHD-TYPE DOMAIN-CONTAINING PROTEIN"/>
    <property type="match status" value="1"/>
</dbReference>
<protein>
    <recommendedName>
        <fullName evidence="1">DUF5641 domain-containing protein</fullName>
    </recommendedName>
</protein>
<reference evidence="2 3" key="1">
    <citation type="submission" date="2020-02" db="EMBL/GenBank/DDBJ databases">
        <authorList>
            <person name="Ferguson B K."/>
        </authorList>
    </citation>
    <scope>NUCLEOTIDE SEQUENCE [LARGE SCALE GENOMIC DNA]</scope>
</reference>
<gene>
    <name evidence="2" type="ORF">TBRA_LOCUS13833</name>
</gene>
<evidence type="ECO:0000313" key="2">
    <source>
        <dbReference type="EMBL" id="CAB0042201.1"/>
    </source>
</evidence>
<dbReference type="AlphaFoldDB" id="A0A6H5IY09"/>
<evidence type="ECO:0000259" key="1">
    <source>
        <dbReference type="Pfam" id="PF18701"/>
    </source>
</evidence>
<dbReference type="InterPro" id="IPR036397">
    <property type="entry name" value="RNaseH_sf"/>
</dbReference>
<sequence>MVRLRRWIRLKLKREPAVAVLQPMTPIELNQAFEACVKESQSQTFSREIELMAKNKPVPLKGPFLSLDPFVCSQGILRVANGTSWRFIPSRAPHFGGLWEAAVRSFKTHLKRTLGPRRLIYEEFCTVLVGIETVLNSRPLGPVTGDPDDLMVLTPGHFLVGGLLMTVSQLETAADRLDSLTHWALARGLQAVFWRKWSREYLNTLQQRSKWKRRKNEIHVSDIAVVVDPSLIDTSGWYSICTLCHIGRCCGTDQIEVALNPSYVEPTIGHQHHGWCATNVSLGPNTVKPAMGTLELTCSVGPRELISARSELAWGLVPAAGLQAVRSSRNTREILHIGHLELRELPRHTRWIHPCLSRVTRAQNCVQRPRNQLIQTASTPSTTAQLVHTYWSQPRWTRSSTPATHRRQLARHCIIARLVGSSSSLRTTPDLGRRVEPEPRFFHLATSNGKLVTRVDVRDSIDDSPDPPLYEVTNFTSLKQLNLTTHPGQLILPKIHPSTNYSTK</sequence>
<dbReference type="Pfam" id="PF18701">
    <property type="entry name" value="DUF5641"/>
    <property type="match status" value="1"/>
</dbReference>
<keyword evidence="3" id="KW-1185">Reference proteome</keyword>
<dbReference type="EMBL" id="CADCXV010001169">
    <property type="protein sequence ID" value="CAB0042201.1"/>
    <property type="molecule type" value="Genomic_DNA"/>
</dbReference>
<dbReference type="InterPro" id="IPR040676">
    <property type="entry name" value="DUF5641"/>
</dbReference>
<accession>A0A6H5IY09</accession>
<dbReference type="Gene3D" id="3.30.420.10">
    <property type="entry name" value="Ribonuclease H-like superfamily/Ribonuclease H"/>
    <property type="match status" value="1"/>
</dbReference>
<feature type="domain" description="DUF5641" evidence="1">
    <location>
        <begin position="182"/>
        <end position="232"/>
    </location>
</feature>
<dbReference type="PANTHER" id="PTHR47331:SF2">
    <property type="match status" value="1"/>
</dbReference>
<proteinExistence type="predicted"/>
<dbReference type="OrthoDB" id="6766792at2759"/>
<dbReference type="GO" id="GO:0003676">
    <property type="term" value="F:nucleic acid binding"/>
    <property type="evidence" value="ECO:0007669"/>
    <property type="project" value="InterPro"/>
</dbReference>
<name>A0A6H5IY09_9HYME</name>